<dbReference type="RefSeq" id="WP_369187830.1">
    <property type="nucleotide sequence ID" value="NZ_CP163431.1"/>
</dbReference>
<dbReference type="SUPFAM" id="SSF56399">
    <property type="entry name" value="ADP-ribosylation"/>
    <property type="match status" value="1"/>
</dbReference>
<protein>
    <submittedName>
        <fullName evidence="4">Uncharacterized protein</fullName>
    </submittedName>
</protein>
<organism evidence="4">
    <name type="scientific">Streptomyces sp. R08</name>
    <dbReference type="NCBI Taxonomy" id="3238624"/>
    <lineage>
        <taxon>Bacteria</taxon>
        <taxon>Bacillati</taxon>
        <taxon>Actinomycetota</taxon>
        <taxon>Actinomycetes</taxon>
        <taxon>Kitasatosporales</taxon>
        <taxon>Streptomycetaceae</taxon>
        <taxon>Streptomyces</taxon>
    </lineage>
</organism>
<accession>A0AB39M988</accession>
<sequence length="325" mass="35297">MLNPAVTAPPPEETRPRPATPPTRRARRTIASTVTAAVLALLATLFGPLSTAQAQTYPCPGGPSSGASSSGSNCPTLHNRDIVAEAAMPVTLYRGDSRPPIADNNQGIFDTGFWSRGTNSDIVSHVQGDRSLNSEYISTTGTQGVADDFARSQGVNNLASIAMNNQCSTGRLVAYAVLPGIGPFLMERCLRGTITARTFVYTIDPAYARNALYVPDQIRSNTDLYNHYRSQNEWAYVRHIPNWAITGARIYTMTARYNRGLLVASSITFQYDQFVANPHHAQTRITYDPATDRGADWTYDTTLDSPTANSYSRGCSSITRCRGGS</sequence>
<evidence type="ECO:0000256" key="1">
    <source>
        <dbReference type="ARBA" id="ARBA00022729"/>
    </source>
</evidence>
<gene>
    <name evidence="4" type="ORF">AB5J58_15125</name>
</gene>
<reference evidence="4" key="1">
    <citation type="submission" date="2024-07" db="EMBL/GenBank/DDBJ databases">
        <authorList>
            <person name="Yu S.T."/>
        </authorList>
    </citation>
    <scope>NUCLEOTIDE SEQUENCE</scope>
    <source>
        <strain evidence="4">R08</strain>
    </source>
</reference>
<dbReference type="InterPro" id="IPR008801">
    <property type="entry name" value="RALF"/>
</dbReference>
<keyword evidence="2" id="KW-1015">Disulfide bond</keyword>
<evidence type="ECO:0000256" key="3">
    <source>
        <dbReference type="SAM" id="MobiDB-lite"/>
    </source>
</evidence>
<feature type="region of interest" description="Disordered" evidence="3">
    <location>
        <begin position="1"/>
        <end position="27"/>
    </location>
</feature>
<dbReference type="Pfam" id="PF05498">
    <property type="entry name" value="RALF"/>
    <property type="match status" value="1"/>
</dbReference>
<keyword evidence="1" id="KW-0732">Signal</keyword>
<evidence type="ECO:0000313" key="4">
    <source>
        <dbReference type="EMBL" id="XDQ01448.1"/>
    </source>
</evidence>
<dbReference type="EMBL" id="CP163431">
    <property type="protein sequence ID" value="XDQ01448.1"/>
    <property type="molecule type" value="Genomic_DNA"/>
</dbReference>
<evidence type="ECO:0000256" key="2">
    <source>
        <dbReference type="ARBA" id="ARBA00023157"/>
    </source>
</evidence>
<proteinExistence type="predicted"/>
<name>A0AB39M988_9ACTN</name>
<dbReference type="Gene3D" id="3.90.210.10">
    <property type="entry name" value="Heat-Labile Enterotoxin, subunit A"/>
    <property type="match status" value="1"/>
</dbReference>
<dbReference type="AlphaFoldDB" id="A0AB39M988"/>